<dbReference type="SUPFAM" id="SSF55718">
    <property type="entry name" value="SCP-like"/>
    <property type="match status" value="1"/>
</dbReference>
<reference evidence="2" key="1">
    <citation type="submission" date="2020-02" db="EMBL/GenBank/DDBJ databases">
        <authorList>
            <person name="Meier V. D."/>
        </authorList>
    </citation>
    <scope>NUCLEOTIDE SEQUENCE</scope>
    <source>
        <strain evidence="2">AVDCRST_MAG07</strain>
    </source>
</reference>
<protein>
    <recommendedName>
        <fullName evidence="1">SCP2 domain-containing protein</fullName>
    </recommendedName>
</protein>
<gene>
    <name evidence="2" type="ORF">AVDCRST_MAG07-256</name>
</gene>
<dbReference type="InterPro" id="IPR036527">
    <property type="entry name" value="SCP2_sterol-bd_dom_sf"/>
</dbReference>
<organism evidence="2">
    <name type="scientific">uncultured Frankineae bacterium</name>
    <dbReference type="NCBI Taxonomy" id="437475"/>
    <lineage>
        <taxon>Bacteria</taxon>
        <taxon>Bacillati</taxon>
        <taxon>Actinomycetota</taxon>
        <taxon>Actinomycetes</taxon>
        <taxon>Frankiales</taxon>
        <taxon>environmental samples</taxon>
    </lineage>
</organism>
<evidence type="ECO:0000259" key="1">
    <source>
        <dbReference type="Pfam" id="PF02036"/>
    </source>
</evidence>
<feature type="domain" description="SCP2" evidence="1">
    <location>
        <begin position="19"/>
        <end position="113"/>
    </location>
</feature>
<name>A0A6J4KKL6_9ACTN</name>
<dbReference type="AlphaFoldDB" id="A0A6J4KKL6"/>
<evidence type="ECO:0000313" key="2">
    <source>
        <dbReference type="EMBL" id="CAA9306013.1"/>
    </source>
</evidence>
<accession>A0A6J4KKL6</accession>
<proteinExistence type="predicted"/>
<dbReference type="EMBL" id="CADCUB010000009">
    <property type="protein sequence ID" value="CAA9306013.1"/>
    <property type="molecule type" value="Genomic_DNA"/>
</dbReference>
<dbReference type="Pfam" id="PF02036">
    <property type="entry name" value="SCP2"/>
    <property type="match status" value="1"/>
</dbReference>
<dbReference type="Gene3D" id="3.30.1050.10">
    <property type="entry name" value="SCP2 sterol-binding domain"/>
    <property type="match status" value="1"/>
</dbReference>
<dbReference type="InterPro" id="IPR003033">
    <property type="entry name" value="SCP2_sterol-bd_dom"/>
</dbReference>
<sequence>MTTPTDSTSYDAAVQRLRSRLTADTLQRIGAVYAFHFEDGTSATLDGRGAHGSGYLEDAPDTLGLTPDFEVTLTREDFAQLVFGELHPMAGMATGRMRLKGSIRQAITLDRLLED</sequence>